<dbReference type="InterPro" id="IPR004254">
    <property type="entry name" value="AdipoR/HlyIII-related"/>
</dbReference>
<evidence type="ECO:0000313" key="9">
    <source>
        <dbReference type="Proteomes" id="UP000035425"/>
    </source>
</evidence>
<dbReference type="NCBIfam" id="TIGR01065">
    <property type="entry name" value="hlyIII"/>
    <property type="match status" value="1"/>
</dbReference>
<feature type="transmembrane region" description="Helical" evidence="7">
    <location>
        <begin position="207"/>
        <end position="226"/>
    </location>
</feature>
<feature type="transmembrane region" description="Helical" evidence="7">
    <location>
        <begin position="116"/>
        <end position="134"/>
    </location>
</feature>
<dbReference type="Proteomes" id="UP000035425">
    <property type="component" value="Unassembled WGS sequence"/>
</dbReference>
<dbReference type="InterPro" id="IPR005744">
    <property type="entry name" value="Hy-lIII"/>
</dbReference>
<keyword evidence="4 7" id="KW-0812">Transmembrane</keyword>
<dbReference type="EMBL" id="JWIO01000001">
    <property type="protein sequence ID" value="KLL13085.1"/>
    <property type="molecule type" value="Genomic_DNA"/>
</dbReference>
<evidence type="ECO:0000256" key="2">
    <source>
        <dbReference type="ARBA" id="ARBA00008488"/>
    </source>
</evidence>
<feature type="transmembrane region" description="Helical" evidence="7">
    <location>
        <begin position="25"/>
        <end position="46"/>
    </location>
</feature>
<evidence type="ECO:0000256" key="5">
    <source>
        <dbReference type="ARBA" id="ARBA00022989"/>
    </source>
</evidence>
<comment type="subcellular location">
    <subcellularLocation>
        <location evidence="1">Cell membrane</location>
        <topology evidence="1">Multi-pass membrane protein</topology>
    </subcellularLocation>
</comment>
<sequence>MTTTAPGRDFRHHPSDLVRPRMRGWLHAGAFPVSLALGVIAITLATTFRARMAVGVYALSIAMLFGTSALYHRRMWSTSRARSLMKRLDHSMIFVFIAGTYTPLALLTLPPRTARTILMVVWGGAAVGIGLRMLWLHSPRFLMVPLYIALGWVAVFVIPELLHTAGVAALVLILAGGVLYSLGAFVYASRRPNPAPRTFGYHEVFHAFTIVAATCHYIAVILAIYAT</sequence>
<evidence type="ECO:0000256" key="4">
    <source>
        <dbReference type="ARBA" id="ARBA00022692"/>
    </source>
</evidence>
<feature type="transmembrane region" description="Helical" evidence="7">
    <location>
        <begin position="52"/>
        <end position="71"/>
    </location>
</feature>
<organism evidence="8 9">
    <name type="scientific">Protofrankia coriariae</name>
    <dbReference type="NCBI Taxonomy" id="1562887"/>
    <lineage>
        <taxon>Bacteria</taxon>
        <taxon>Bacillati</taxon>
        <taxon>Actinomycetota</taxon>
        <taxon>Actinomycetes</taxon>
        <taxon>Frankiales</taxon>
        <taxon>Frankiaceae</taxon>
        <taxon>Protofrankia</taxon>
    </lineage>
</organism>
<dbReference type="Pfam" id="PF03006">
    <property type="entry name" value="HlyIII"/>
    <property type="match status" value="1"/>
</dbReference>
<feature type="transmembrane region" description="Helical" evidence="7">
    <location>
        <begin position="92"/>
        <end position="110"/>
    </location>
</feature>
<evidence type="ECO:0000256" key="7">
    <source>
        <dbReference type="SAM" id="Phobius"/>
    </source>
</evidence>
<proteinExistence type="inferred from homology"/>
<dbReference type="RefSeq" id="WP_047221213.1">
    <property type="nucleotide sequence ID" value="NZ_JWIO01000001.1"/>
</dbReference>
<accession>A0ABR5F8V2</accession>
<evidence type="ECO:0000256" key="3">
    <source>
        <dbReference type="ARBA" id="ARBA00022475"/>
    </source>
</evidence>
<protein>
    <submittedName>
        <fullName evidence="8">Hemolysin III</fullName>
    </submittedName>
</protein>
<name>A0ABR5F8V2_9ACTN</name>
<evidence type="ECO:0000256" key="6">
    <source>
        <dbReference type="ARBA" id="ARBA00023136"/>
    </source>
</evidence>
<evidence type="ECO:0000313" key="8">
    <source>
        <dbReference type="EMBL" id="KLL13085.1"/>
    </source>
</evidence>
<keyword evidence="5 7" id="KW-1133">Transmembrane helix</keyword>
<dbReference type="PANTHER" id="PTHR20855">
    <property type="entry name" value="ADIPOR/PROGESTIN RECEPTOR-RELATED"/>
    <property type="match status" value="1"/>
</dbReference>
<dbReference type="PANTHER" id="PTHR20855:SF3">
    <property type="entry name" value="LD03007P"/>
    <property type="match status" value="1"/>
</dbReference>
<feature type="transmembrane region" description="Helical" evidence="7">
    <location>
        <begin position="141"/>
        <end position="159"/>
    </location>
</feature>
<evidence type="ECO:0000256" key="1">
    <source>
        <dbReference type="ARBA" id="ARBA00004651"/>
    </source>
</evidence>
<keyword evidence="3" id="KW-1003">Cell membrane</keyword>
<comment type="caution">
    <text evidence="8">The sequence shown here is derived from an EMBL/GenBank/DDBJ whole genome shotgun (WGS) entry which is preliminary data.</text>
</comment>
<keyword evidence="9" id="KW-1185">Reference proteome</keyword>
<comment type="similarity">
    <text evidence="2">Belongs to the UPF0073 (Hly-III) family.</text>
</comment>
<reference evidence="8 9" key="1">
    <citation type="submission" date="2014-12" db="EMBL/GenBank/DDBJ databases">
        <title>Frankia sp. BMG5.1 draft genome.</title>
        <authorList>
            <person name="Gtari M."/>
            <person name="Ghodhbane-Gtari F."/>
            <person name="Nouioui I."/>
            <person name="Ktari A."/>
            <person name="Hezbri K."/>
            <person name="Mimouni W."/>
            <person name="Sbissi I."/>
            <person name="Ayari A."/>
            <person name="Yamanaka T."/>
            <person name="Normand P."/>
            <person name="Tisa L.S."/>
            <person name="Boudabous A."/>
        </authorList>
    </citation>
    <scope>NUCLEOTIDE SEQUENCE [LARGE SCALE GENOMIC DNA]</scope>
    <source>
        <strain evidence="8 9">BMG5.1</strain>
    </source>
</reference>
<feature type="transmembrane region" description="Helical" evidence="7">
    <location>
        <begin position="165"/>
        <end position="187"/>
    </location>
</feature>
<keyword evidence="6 7" id="KW-0472">Membrane</keyword>
<gene>
    <name evidence="8" type="ORF">FrCorBMG51_00765</name>
</gene>